<dbReference type="AlphaFoldDB" id="A0A5C1E5B2"/>
<accession>A0A5C1E5B2</accession>
<feature type="coiled-coil region" evidence="1">
    <location>
        <begin position="180"/>
        <end position="207"/>
    </location>
</feature>
<gene>
    <name evidence="2" type="ORF">OTERR_02630</name>
</gene>
<name>A0A5C1E5B2_9RHOO</name>
<dbReference type="Gene3D" id="2.40.30.170">
    <property type="match status" value="1"/>
</dbReference>
<sequence length="354" mass="37741">MNTRKLWLLGGTVLAASAAFLFWQSRQVPELPPGFAQGNGRIEATEIDVSTKAAGRVKEVLVREGDFVTAGQEVARMDTEALDAQLQQAQAQVRQAESTRTTTQALVAQRESAKAAAEAVVAQRRSELAFADGELRRSQTLVAKGFLTPQKLDADRAKRESAAAALAAAKAQVVEAKSGIAAARSQVVEAQSAIEAAKATVARLEADKADSVLVAPRDGRVQYRVAEPGEVLGAGGKVVSLIDLTDVYMTLFLPETLVGKLAIGAEARIVLDAVPQYVIPAQVSFVASEAQFTPKTVETAVERQKLVFRVKARIDPDLLRQHMAQVKTGLPGVTTVRLAGGGEWPDHLAVHLPQ</sequence>
<dbReference type="EMBL" id="CP022579">
    <property type="protein sequence ID" value="QEL63739.1"/>
    <property type="molecule type" value="Genomic_DNA"/>
</dbReference>
<feature type="coiled-coil region" evidence="1">
    <location>
        <begin position="79"/>
        <end position="106"/>
    </location>
</feature>
<organism evidence="2 3">
    <name type="scientific">Oryzomicrobium terrae</name>
    <dbReference type="NCBI Taxonomy" id="1735038"/>
    <lineage>
        <taxon>Bacteria</taxon>
        <taxon>Pseudomonadati</taxon>
        <taxon>Pseudomonadota</taxon>
        <taxon>Betaproteobacteria</taxon>
        <taxon>Rhodocyclales</taxon>
        <taxon>Rhodocyclaceae</taxon>
        <taxon>Oryzomicrobium</taxon>
    </lineage>
</organism>
<keyword evidence="3" id="KW-1185">Reference proteome</keyword>
<dbReference type="RefSeq" id="WP_054619658.1">
    <property type="nucleotide sequence ID" value="NZ_CP022579.1"/>
</dbReference>
<evidence type="ECO:0000256" key="1">
    <source>
        <dbReference type="SAM" id="Coils"/>
    </source>
</evidence>
<dbReference type="Proteomes" id="UP000323671">
    <property type="component" value="Chromosome"/>
</dbReference>
<evidence type="ECO:0000313" key="2">
    <source>
        <dbReference type="EMBL" id="QEL63739.1"/>
    </source>
</evidence>
<dbReference type="GO" id="GO:0005886">
    <property type="term" value="C:plasma membrane"/>
    <property type="evidence" value="ECO:0007669"/>
    <property type="project" value="TreeGrafter"/>
</dbReference>
<evidence type="ECO:0000313" key="3">
    <source>
        <dbReference type="Proteomes" id="UP000323671"/>
    </source>
</evidence>
<dbReference type="SUPFAM" id="SSF111369">
    <property type="entry name" value="HlyD-like secretion proteins"/>
    <property type="match status" value="2"/>
</dbReference>
<dbReference type="GO" id="GO:0055085">
    <property type="term" value="P:transmembrane transport"/>
    <property type="evidence" value="ECO:0007669"/>
    <property type="project" value="InterPro"/>
</dbReference>
<dbReference type="PANTHER" id="PTHR30438">
    <property type="entry name" value="36 KDA ANTIGEN-RELATED"/>
    <property type="match status" value="1"/>
</dbReference>
<dbReference type="Gene3D" id="1.10.287.470">
    <property type="entry name" value="Helix hairpin bin"/>
    <property type="match status" value="2"/>
</dbReference>
<reference evidence="2 3" key="1">
    <citation type="submission" date="2017-07" db="EMBL/GenBank/DDBJ databases">
        <title>Complete genome sequence of Oryzomicrobium terrae TPP412.</title>
        <authorList>
            <person name="Chiu L.-W."/>
            <person name="Lo K.-J."/>
            <person name="Tsai Y.-M."/>
            <person name="Lin S.-S."/>
            <person name="Kuo C.-H."/>
            <person name="Liu C.-T."/>
        </authorList>
    </citation>
    <scope>NUCLEOTIDE SEQUENCE [LARGE SCALE GENOMIC DNA]</scope>
    <source>
        <strain evidence="2 3">TPP412</strain>
    </source>
</reference>
<keyword evidence="1" id="KW-0175">Coiled coil</keyword>
<proteinExistence type="predicted"/>
<protein>
    <submittedName>
        <fullName evidence="2">HlyD family secretion protein</fullName>
    </submittedName>
</protein>
<dbReference type="KEGG" id="otr:OTERR_02630"/>
<dbReference type="PANTHER" id="PTHR30438:SF2">
    <property type="entry name" value="MEMBRANE PROTEIN"/>
    <property type="match status" value="1"/>
</dbReference>
<dbReference type="Gene3D" id="2.40.50.100">
    <property type="match status" value="1"/>
</dbReference>
<dbReference type="FunFam" id="2.40.50.100:FF:000077">
    <property type="entry name" value="Glycoside hydrolase family 43"/>
    <property type="match status" value="1"/>
</dbReference>